<dbReference type="InterPro" id="IPR050330">
    <property type="entry name" value="Bact_OuterMem_StrucFunc"/>
</dbReference>
<dbReference type="Proteomes" id="UP000254465">
    <property type="component" value="Unassembled WGS sequence"/>
</dbReference>
<evidence type="ECO:0000313" key="4">
    <source>
        <dbReference type="Proteomes" id="UP000254465"/>
    </source>
</evidence>
<evidence type="ECO:0000256" key="1">
    <source>
        <dbReference type="PROSITE-ProRule" id="PRU00473"/>
    </source>
</evidence>
<dbReference type="GO" id="GO:0019867">
    <property type="term" value="C:outer membrane"/>
    <property type="evidence" value="ECO:0007669"/>
    <property type="project" value="InterPro"/>
</dbReference>
<dbReference type="PANTHER" id="PTHR30329:SF21">
    <property type="entry name" value="LIPOPROTEIN YIAD-RELATED"/>
    <property type="match status" value="1"/>
</dbReference>
<gene>
    <name evidence="3" type="primary">ompA_2</name>
    <name evidence="3" type="ORF">NCTC11296_02110</name>
</gene>
<proteinExistence type="predicted"/>
<evidence type="ECO:0000259" key="2">
    <source>
        <dbReference type="PROSITE" id="PS51123"/>
    </source>
</evidence>
<dbReference type="Pfam" id="PF00691">
    <property type="entry name" value="OmpA"/>
    <property type="match status" value="1"/>
</dbReference>
<dbReference type="Gene3D" id="3.30.1330.60">
    <property type="entry name" value="OmpA-like domain"/>
    <property type="match status" value="1"/>
</dbReference>
<protein>
    <submittedName>
        <fullName evidence="3">Outer membrane protein P5</fullName>
    </submittedName>
</protein>
<dbReference type="SUPFAM" id="SSF103088">
    <property type="entry name" value="OmpA-like"/>
    <property type="match status" value="1"/>
</dbReference>
<accession>A0A377IBR5</accession>
<feature type="domain" description="OmpA-like" evidence="2">
    <location>
        <begin position="94"/>
        <end position="221"/>
    </location>
</feature>
<dbReference type="InterPro" id="IPR036709">
    <property type="entry name" value="Autotransporte_beta_dom_sf"/>
</dbReference>
<evidence type="ECO:0000313" key="3">
    <source>
        <dbReference type="EMBL" id="STO72189.1"/>
    </source>
</evidence>
<dbReference type="AlphaFoldDB" id="A0A377IBR5"/>
<organism evidence="3 4">
    <name type="scientific">Avibacterium paragallinarum</name>
    <name type="common">Haemophilus gallinarum</name>
    <dbReference type="NCBI Taxonomy" id="728"/>
    <lineage>
        <taxon>Bacteria</taxon>
        <taxon>Pseudomonadati</taxon>
        <taxon>Pseudomonadota</taxon>
        <taxon>Gammaproteobacteria</taxon>
        <taxon>Pasteurellales</taxon>
        <taxon>Pasteurellaceae</taxon>
        <taxon>Avibacterium</taxon>
    </lineage>
</organism>
<keyword evidence="1" id="KW-0472">Membrane</keyword>
<dbReference type="PROSITE" id="PS51123">
    <property type="entry name" value="OMPA_2"/>
    <property type="match status" value="1"/>
</dbReference>
<dbReference type="InterPro" id="IPR006315">
    <property type="entry name" value="OM_autotransptr_brl_dom"/>
</dbReference>
<dbReference type="Gene3D" id="2.40.128.130">
    <property type="entry name" value="Autotransporter beta-domain"/>
    <property type="match status" value="1"/>
</dbReference>
<dbReference type="InterPro" id="IPR036737">
    <property type="entry name" value="OmpA-like_sf"/>
</dbReference>
<name>A0A377IBR5_AVIPA</name>
<dbReference type="SUPFAM" id="SSF103515">
    <property type="entry name" value="Autotransporter"/>
    <property type="match status" value="1"/>
</dbReference>
<dbReference type="PANTHER" id="PTHR30329">
    <property type="entry name" value="STATOR ELEMENT OF FLAGELLAR MOTOR COMPLEX"/>
    <property type="match status" value="1"/>
</dbReference>
<sequence length="224" mass="25733">MSNRGQREQKTIYATANIWHDFKHQYTAYVNNLPINSRYVTTWWDAGIGIQFPLKANIVFYADIRYEQAFGKRERFYGYRGTLGIKYNLPSPKSVTTTFKLNTDALFAFNKSTLPDLLPKERDKIDNILMKIEHSHIKHIALIGHTDRLGSQQYNKQLGLKRAESIANYLKAQGLNKNMTVTSQGEDNPITTHCKGHKATKALIHCLQPDRRVEIILSGENIRP</sequence>
<dbReference type="CDD" id="cd07185">
    <property type="entry name" value="OmpA_C-like"/>
    <property type="match status" value="1"/>
</dbReference>
<dbReference type="InterPro" id="IPR006665">
    <property type="entry name" value="OmpA-like"/>
</dbReference>
<reference evidence="3 4" key="1">
    <citation type="submission" date="2018-06" db="EMBL/GenBank/DDBJ databases">
        <authorList>
            <consortium name="Pathogen Informatics"/>
            <person name="Doyle S."/>
        </authorList>
    </citation>
    <scope>NUCLEOTIDE SEQUENCE [LARGE SCALE GENOMIC DNA]</scope>
    <source>
        <strain evidence="3 4">NCTC11296</strain>
    </source>
</reference>
<dbReference type="EMBL" id="UGHK01000002">
    <property type="protein sequence ID" value="STO72189.1"/>
    <property type="molecule type" value="Genomic_DNA"/>
</dbReference>
<dbReference type="NCBIfam" id="TIGR01414">
    <property type="entry name" value="autotrans_barl"/>
    <property type="match status" value="1"/>
</dbReference>